<name>A0A4Y9SKD6_9BURK</name>
<evidence type="ECO:0000313" key="3">
    <source>
        <dbReference type="Proteomes" id="UP000298438"/>
    </source>
</evidence>
<feature type="transmembrane region" description="Helical" evidence="1">
    <location>
        <begin position="122"/>
        <end position="141"/>
    </location>
</feature>
<organism evidence="2 3">
    <name type="scientific">Zemynaea arenosa</name>
    <dbReference type="NCBI Taxonomy" id="2561931"/>
    <lineage>
        <taxon>Bacteria</taxon>
        <taxon>Pseudomonadati</taxon>
        <taxon>Pseudomonadota</taxon>
        <taxon>Betaproteobacteria</taxon>
        <taxon>Burkholderiales</taxon>
        <taxon>Oxalobacteraceae</taxon>
        <taxon>Telluria group</taxon>
        <taxon>Zemynaea</taxon>
    </lineage>
</organism>
<sequence>MKSLKLLFSIAHAVLALMFVGMAVLLTVYAGVTAWDAVGVDAEANAPIAIEAIGLLAIAVVSLQIAQTITEEEVVRDAHISAPTRVRRYLSRFMVVVVVALSIEGLVASFKTLHEDPELLPHAASVLVAAGVLLAGWGVFIRLNRSAEELEPEAMEAAKSEDAKVDE</sequence>
<dbReference type="EMBL" id="SPVF01000063">
    <property type="protein sequence ID" value="TFW26571.1"/>
    <property type="molecule type" value="Genomic_DNA"/>
</dbReference>
<dbReference type="Proteomes" id="UP000298438">
    <property type="component" value="Unassembled WGS sequence"/>
</dbReference>
<dbReference type="OrthoDB" id="5985722at2"/>
<protein>
    <recommendedName>
        <fullName evidence="4">GNAT family acetyltransferase</fullName>
    </recommendedName>
</protein>
<reference evidence="2 3" key="1">
    <citation type="submission" date="2019-03" db="EMBL/GenBank/DDBJ databases">
        <title>Draft Genome Sequence of Massilia arenosa sp. nov., a Novel Massilia Species Isolated from a Sandy-loam Maize Soil.</title>
        <authorList>
            <person name="Raths R."/>
            <person name="Peta V."/>
            <person name="Bucking H."/>
        </authorList>
    </citation>
    <scope>NUCLEOTIDE SEQUENCE [LARGE SCALE GENOMIC DNA]</scope>
    <source>
        <strain evidence="2 3">MC02</strain>
    </source>
</reference>
<keyword evidence="1" id="KW-0812">Transmembrane</keyword>
<gene>
    <name evidence="2" type="ORF">E4L96_04120</name>
</gene>
<keyword evidence="3" id="KW-1185">Reference proteome</keyword>
<feature type="transmembrane region" description="Helical" evidence="1">
    <location>
        <begin position="89"/>
        <end position="110"/>
    </location>
</feature>
<evidence type="ECO:0000313" key="2">
    <source>
        <dbReference type="EMBL" id="TFW26571.1"/>
    </source>
</evidence>
<keyword evidence="1" id="KW-1133">Transmembrane helix</keyword>
<dbReference type="AlphaFoldDB" id="A0A4Y9SKD6"/>
<comment type="caution">
    <text evidence="2">The sequence shown here is derived from an EMBL/GenBank/DDBJ whole genome shotgun (WGS) entry which is preliminary data.</text>
</comment>
<feature type="transmembrane region" description="Helical" evidence="1">
    <location>
        <begin position="46"/>
        <end position="69"/>
    </location>
</feature>
<evidence type="ECO:0008006" key="4">
    <source>
        <dbReference type="Google" id="ProtNLM"/>
    </source>
</evidence>
<accession>A0A4Y9SKD6</accession>
<keyword evidence="1" id="KW-0472">Membrane</keyword>
<dbReference type="RefSeq" id="WP_135205959.1">
    <property type="nucleotide sequence ID" value="NZ_SPVF01000063.1"/>
</dbReference>
<evidence type="ECO:0000256" key="1">
    <source>
        <dbReference type="SAM" id="Phobius"/>
    </source>
</evidence>
<proteinExistence type="predicted"/>